<feature type="compositionally biased region" description="Basic and acidic residues" evidence="1">
    <location>
        <begin position="150"/>
        <end position="166"/>
    </location>
</feature>
<dbReference type="InterPro" id="IPR014710">
    <property type="entry name" value="RmlC-like_jellyroll"/>
</dbReference>
<organism evidence="3">
    <name type="scientific">Streptomyces sp. R08</name>
    <dbReference type="NCBI Taxonomy" id="3238624"/>
    <lineage>
        <taxon>Bacteria</taxon>
        <taxon>Bacillati</taxon>
        <taxon>Actinomycetota</taxon>
        <taxon>Actinomycetes</taxon>
        <taxon>Kitasatosporales</taxon>
        <taxon>Streptomycetaceae</taxon>
        <taxon>Streptomyces</taxon>
    </lineage>
</organism>
<protein>
    <recommendedName>
        <fullName evidence="2">Mannose-6-phosphate isomerase type II C-terminal domain-containing protein</fullName>
    </recommendedName>
</protein>
<dbReference type="GO" id="GO:0005976">
    <property type="term" value="P:polysaccharide metabolic process"/>
    <property type="evidence" value="ECO:0007669"/>
    <property type="project" value="InterPro"/>
</dbReference>
<name>A0AB39MS36_9ACTN</name>
<evidence type="ECO:0000259" key="2">
    <source>
        <dbReference type="Pfam" id="PF01050"/>
    </source>
</evidence>
<dbReference type="EMBL" id="CP163431">
    <property type="protein sequence ID" value="XDQ07568.1"/>
    <property type="molecule type" value="Genomic_DNA"/>
</dbReference>
<feature type="domain" description="Mannose-6-phosphate isomerase type II C-terminal" evidence="2">
    <location>
        <begin position="44"/>
        <end position="140"/>
    </location>
</feature>
<gene>
    <name evidence="3" type="ORF">AB5J58_48640</name>
</gene>
<evidence type="ECO:0000256" key="1">
    <source>
        <dbReference type="SAM" id="MobiDB-lite"/>
    </source>
</evidence>
<dbReference type="Pfam" id="PF01050">
    <property type="entry name" value="MannoseP_isomer"/>
    <property type="match status" value="1"/>
</dbReference>
<dbReference type="InterPro" id="IPR001538">
    <property type="entry name" value="Man6P_isomerase-2_C"/>
</dbReference>
<dbReference type="AlphaFoldDB" id="A0AB39MS36"/>
<dbReference type="Gene3D" id="2.60.120.10">
    <property type="entry name" value="Jelly Rolls"/>
    <property type="match status" value="1"/>
</dbReference>
<sequence length="166" mass="18924">MRDALQKNEIPGIVEPAHETEPHDAMHVRQVASGIRILQYSDTKVVMKPWGRERWLHEAEAPYCFKVIRIMAGCRTSLQYHRHKNESNFLLEGEAVMHYRESLDEPTLRIPMTTGTLAHVQAGSVHRIEAVTDIVLVEVSTADDGSDTVRLGDDYQRRDGRVEAEH</sequence>
<proteinExistence type="predicted"/>
<dbReference type="SUPFAM" id="SSF51182">
    <property type="entry name" value="RmlC-like cupins"/>
    <property type="match status" value="1"/>
</dbReference>
<accession>A0AB39MS36</accession>
<reference evidence="3" key="1">
    <citation type="submission" date="2024-07" db="EMBL/GenBank/DDBJ databases">
        <authorList>
            <person name="Yu S.T."/>
        </authorList>
    </citation>
    <scope>NUCLEOTIDE SEQUENCE</scope>
    <source>
        <strain evidence="3">R08</strain>
    </source>
</reference>
<evidence type="ECO:0000313" key="3">
    <source>
        <dbReference type="EMBL" id="XDQ07568.1"/>
    </source>
</evidence>
<dbReference type="RefSeq" id="WP_369192339.1">
    <property type="nucleotide sequence ID" value="NZ_CP163431.1"/>
</dbReference>
<feature type="region of interest" description="Disordered" evidence="1">
    <location>
        <begin position="147"/>
        <end position="166"/>
    </location>
</feature>
<dbReference type="GO" id="GO:0016779">
    <property type="term" value="F:nucleotidyltransferase activity"/>
    <property type="evidence" value="ECO:0007669"/>
    <property type="project" value="InterPro"/>
</dbReference>
<dbReference type="InterPro" id="IPR011051">
    <property type="entry name" value="RmlC_Cupin_sf"/>
</dbReference>